<reference evidence="1 2" key="1">
    <citation type="journal article" date="2024" name="G3 (Bethesda)">
        <title>Genome assembly of Hibiscus sabdariffa L. provides insights into metabolisms of medicinal natural products.</title>
        <authorList>
            <person name="Kim T."/>
        </authorList>
    </citation>
    <scope>NUCLEOTIDE SEQUENCE [LARGE SCALE GENOMIC DNA]</scope>
    <source>
        <strain evidence="1">TK-2024</strain>
        <tissue evidence="1">Old leaves</tissue>
    </source>
</reference>
<accession>A0ABR2AF24</accession>
<evidence type="ECO:0000313" key="1">
    <source>
        <dbReference type="EMBL" id="KAK8491773.1"/>
    </source>
</evidence>
<evidence type="ECO:0008006" key="3">
    <source>
        <dbReference type="Google" id="ProtNLM"/>
    </source>
</evidence>
<organism evidence="1 2">
    <name type="scientific">Hibiscus sabdariffa</name>
    <name type="common">roselle</name>
    <dbReference type="NCBI Taxonomy" id="183260"/>
    <lineage>
        <taxon>Eukaryota</taxon>
        <taxon>Viridiplantae</taxon>
        <taxon>Streptophyta</taxon>
        <taxon>Embryophyta</taxon>
        <taxon>Tracheophyta</taxon>
        <taxon>Spermatophyta</taxon>
        <taxon>Magnoliopsida</taxon>
        <taxon>eudicotyledons</taxon>
        <taxon>Gunneridae</taxon>
        <taxon>Pentapetalae</taxon>
        <taxon>rosids</taxon>
        <taxon>malvids</taxon>
        <taxon>Malvales</taxon>
        <taxon>Malvaceae</taxon>
        <taxon>Malvoideae</taxon>
        <taxon>Hibiscus</taxon>
    </lineage>
</organism>
<proteinExistence type="predicted"/>
<keyword evidence="2" id="KW-1185">Reference proteome</keyword>
<evidence type="ECO:0000313" key="2">
    <source>
        <dbReference type="Proteomes" id="UP001472677"/>
    </source>
</evidence>
<gene>
    <name evidence="1" type="ORF">V6N12_003651</name>
</gene>
<sequence>MDAKYIFRGDFRLCCQRLAVEYMAAFSKPSSVAGSAVRVVIPWQKPPVGWIKKQSGALASCALVEVIFSLRNRWSVQVKHIPRKRNLVADRIIAMCHGGSIDTLEFVVATDLVVLVNKKANDN</sequence>
<dbReference type="Proteomes" id="UP001472677">
    <property type="component" value="Unassembled WGS sequence"/>
</dbReference>
<comment type="caution">
    <text evidence="1">The sequence shown here is derived from an EMBL/GenBank/DDBJ whole genome shotgun (WGS) entry which is preliminary data.</text>
</comment>
<protein>
    <recommendedName>
        <fullName evidence="3">RNase H type-1 domain-containing protein</fullName>
    </recommendedName>
</protein>
<dbReference type="EMBL" id="JBBPBM010000754">
    <property type="protein sequence ID" value="KAK8491773.1"/>
    <property type="molecule type" value="Genomic_DNA"/>
</dbReference>
<name>A0ABR2AF24_9ROSI</name>